<dbReference type="SUPFAM" id="SSF46785">
    <property type="entry name" value="Winged helix' DNA-binding domain"/>
    <property type="match status" value="1"/>
</dbReference>
<feature type="region of interest" description="Disordered" evidence="6">
    <location>
        <begin position="1"/>
        <end position="37"/>
    </location>
</feature>
<feature type="compositionally biased region" description="Basic and acidic residues" evidence="6">
    <location>
        <begin position="199"/>
        <end position="216"/>
    </location>
</feature>
<keyword evidence="2" id="KW-0396">Initiation factor</keyword>
<dbReference type="InterPro" id="IPR027516">
    <property type="entry name" value="EIF3C"/>
</dbReference>
<keyword evidence="4" id="KW-0648">Protein biosynthesis</keyword>
<dbReference type="SMART" id="SM00088">
    <property type="entry name" value="PINT"/>
    <property type="match status" value="1"/>
</dbReference>
<feature type="compositionally biased region" description="Low complexity" evidence="6">
    <location>
        <begin position="8"/>
        <end position="21"/>
    </location>
</feature>
<keyword evidence="3" id="KW-0597">Phosphoprotein</keyword>
<dbReference type="GO" id="GO:0005852">
    <property type="term" value="C:eukaryotic translation initiation factor 3 complex"/>
    <property type="evidence" value="ECO:0007669"/>
    <property type="project" value="InterPro"/>
</dbReference>
<evidence type="ECO:0000256" key="1">
    <source>
        <dbReference type="ARBA" id="ARBA00022490"/>
    </source>
</evidence>
<dbReference type="PANTHER" id="PTHR13937">
    <property type="entry name" value="EUKARYOTIC TRANSLATION INITATION FACTOR 3, SUBUNIT 8 EIF3S8 -RELATED"/>
    <property type="match status" value="1"/>
</dbReference>
<evidence type="ECO:0000256" key="3">
    <source>
        <dbReference type="ARBA" id="ARBA00022553"/>
    </source>
</evidence>
<reference evidence="8 9" key="1">
    <citation type="journal article" date="2020" name="Nature">
        <title>Six reference-quality genomes reveal evolution of bat adaptations.</title>
        <authorList>
            <person name="Jebb D."/>
            <person name="Huang Z."/>
            <person name="Pippel M."/>
            <person name="Hughes G.M."/>
            <person name="Lavrichenko K."/>
            <person name="Devanna P."/>
            <person name="Winkler S."/>
            <person name="Jermiin L.S."/>
            <person name="Skirmuntt E.C."/>
            <person name="Katzourakis A."/>
            <person name="Burkitt-Gray L."/>
            <person name="Ray D.A."/>
            <person name="Sullivan K.A.M."/>
            <person name="Roscito J.G."/>
            <person name="Kirilenko B.M."/>
            <person name="Davalos L.M."/>
            <person name="Corthals A.P."/>
            <person name="Power M.L."/>
            <person name="Jones G."/>
            <person name="Ransome R.D."/>
            <person name="Dechmann D.K.N."/>
            <person name="Locatelli A.G."/>
            <person name="Puechmaille S.J."/>
            <person name="Fedrigo O."/>
            <person name="Jarvis E.D."/>
            <person name="Hiller M."/>
            <person name="Vernes S.C."/>
            <person name="Myers E.W."/>
            <person name="Teeling E.C."/>
        </authorList>
    </citation>
    <scope>NUCLEOTIDE SEQUENCE [LARGE SCALE GENOMIC DNA]</scope>
    <source>
        <strain evidence="8">MRouAeg1</strain>
        <tissue evidence="8">Muscle</tissue>
    </source>
</reference>
<comment type="function">
    <text evidence="5">Component of the eukaryotic translation initiation factor 3 (eIF-3) complex, which is required for several steps in the initiation of protein synthesis. The eIF-3 complex associates with the 40S ribosome and facilitates the recruitment of eIF-1, eIF-1A, eIF-2:GTP:methionyl-tRNAi and eIF-5 to form the 43S pre-initiation complex (43S PIC). The eIF-3 complex stimulates mRNA recruitment to the 43S PIC and scanning of the mRNA for AUG recognition. The eIF-3 complex is also required for disassembly and recycling of post-termination ribosomal complexes and subsequently prevents premature joining of the 40S and 60S ribosomal subunits prior to initiation. The eIF-3 complex specifically targets and initiates translation of a subset of mRNAs involved in cell proliferation, including cell cycling, differentiation and apoptosis, and uses different modes of RNA stem-loop binding to exert either translational activation or repression.</text>
</comment>
<dbReference type="Proteomes" id="UP000593571">
    <property type="component" value="Unassembled WGS sequence"/>
</dbReference>
<dbReference type="FunFam" id="1.10.10.10:FF:000461">
    <property type="entry name" value="Eukaryotic translation initiation factor 3 subunit C"/>
    <property type="match status" value="1"/>
</dbReference>
<feature type="region of interest" description="Disordered" evidence="6">
    <location>
        <begin position="541"/>
        <end position="569"/>
    </location>
</feature>
<feature type="compositionally biased region" description="Acidic residues" evidence="6">
    <location>
        <begin position="166"/>
        <end position="190"/>
    </location>
</feature>
<evidence type="ECO:0000256" key="2">
    <source>
        <dbReference type="ARBA" id="ARBA00022540"/>
    </source>
</evidence>
<feature type="compositionally biased region" description="Basic and acidic residues" evidence="6">
    <location>
        <begin position="542"/>
        <end position="555"/>
    </location>
</feature>
<dbReference type="GO" id="GO:0031369">
    <property type="term" value="F:translation initiation factor binding"/>
    <property type="evidence" value="ECO:0007669"/>
    <property type="project" value="InterPro"/>
</dbReference>
<dbReference type="GO" id="GO:0003723">
    <property type="term" value="F:RNA binding"/>
    <property type="evidence" value="ECO:0007669"/>
    <property type="project" value="InterPro"/>
</dbReference>
<dbReference type="AlphaFoldDB" id="A0A7J8F0J3"/>
<feature type="region of interest" description="Disordered" evidence="6">
    <location>
        <begin position="157"/>
        <end position="301"/>
    </location>
</feature>
<dbReference type="InterPro" id="IPR036390">
    <property type="entry name" value="WH_DNA-bd_sf"/>
</dbReference>
<evidence type="ECO:0000256" key="5">
    <source>
        <dbReference type="ARBA" id="ARBA00057041"/>
    </source>
</evidence>
<evidence type="ECO:0000313" key="8">
    <source>
        <dbReference type="EMBL" id="KAF6441095.1"/>
    </source>
</evidence>
<organism evidence="8 9">
    <name type="scientific">Rousettus aegyptiacus</name>
    <name type="common">Egyptian fruit bat</name>
    <name type="synonym">Pteropus aegyptiacus</name>
    <dbReference type="NCBI Taxonomy" id="9407"/>
    <lineage>
        <taxon>Eukaryota</taxon>
        <taxon>Metazoa</taxon>
        <taxon>Chordata</taxon>
        <taxon>Craniata</taxon>
        <taxon>Vertebrata</taxon>
        <taxon>Euteleostomi</taxon>
        <taxon>Mammalia</taxon>
        <taxon>Eutheria</taxon>
        <taxon>Laurasiatheria</taxon>
        <taxon>Chiroptera</taxon>
        <taxon>Yinpterochiroptera</taxon>
        <taxon>Pteropodoidea</taxon>
        <taxon>Pteropodidae</taxon>
        <taxon>Rousettinae</taxon>
        <taxon>Rousettus</taxon>
    </lineage>
</organism>
<dbReference type="InterPro" id="IPR008905">
    <property type="entry name" value="EIF3C_N_dom"/>
</dbReference>
<keyword evidence="1" id="KW-0963">Cytoplasm</keyword>
<accession>A0A7J8F0J3</accession>
<dbReference type="InterPro" id="IPR058999">
    <property type="entry name" value="EIF3CL_C"/>
</dbReference>
<evidence type="ECO:0000256" key="6">
    <source>
        <dbReference type="SAM" id="MobiDB-lite"/>
    </source>
</evidence>
<dbReference type="Pfam" id="PF01399">
    <property type="entry name" value="PCI"/>
    <property type="match status" value="1"/>
</dbReference>
<feature type="compositionally biased region" description="Basic and acidic residues" evidence="6">
    <location>
        <begin position="261"/>
        <end position="278"/>
    </location>
</feature>
<feature type="compositionally biased region" description="Acidic residues" evidence="6">
    <location>
        <begin position="217"/>
        <end position="232"/>
    </location>
</feature>
<gene>
    <name evidence="8" type="ORF">HJG63_012281</name>
</gene>
<name>A0A7J8F0J3_ROUAE</name>
<dbReference type="PROSITE" id="PS50250">
    <property type="entry name" value="PCI"/>
    <property type="match status" value="1"/>
</dbReference>
<evidence type="ECO:0000259" key="7">
    <source>
        <dbReference type="PROSITE" id="PS50250"/>
    </source>
</evidence>
<protein>
    <recommendedName>
        <fullName evidence="7">PCI domain-containing protein</fullName>
    </recommendedName>
</protein>
<dbReference type="Gene3D" id="1.10.10.10">
    <property type="entry name" value="Winged helix-like DNA-binding domain superfamily/Winged helix DNA-binding domain"/>
    <property type="match status" value="1"/>
</dbReference>
<comment type="caution">
    <text evidence="8">The sequence shown here is derived from an EMBL/GenBank/DDBJ whole genome shotgun (WGS) entry which is preliminary data.</text>
</comment>
<evidence type="ECO:0000313" key="9">
    <source>
        <dbReference type="Proteomes" id="UP000593571"/>
    </source>
</evidence>
<keyword evidence="9" id="KW-1185">Reference proteome</keyword>
<dbReference type="GO" id="GO:0003743">
    <property type="term" value="F:translation initiation factor activity"/>
    <property type="evidence" value="ECO:0007669"/>
    <property type="project" value="UniProtKB-KW"/>
</dbReference>
<dbReference type="Pfam" id="PF26569">
    <property type="entry name" value="EIF3CL_C"/>
    <property type="match status" value="1"/>
</dbReference>
<evidence type="ECO:0000256" key="4">
    <source>
        <dbReference type="ARBA" id="ARBA00022917"/>
    </source>
</evidence>
<sequence length="569" mass="65745">MSRFFTTGSDSESESSLSGEELVTKPVGGNYGKQPLLLSEDEEDTKRVVRSAKDKRFEELTNLIRTIRNAMKIRDVTKCLEEFELLGKAYGKAKSIVDKEGVPRFYIRILADLEDYLNELWEDKEGKKKMNKNNAKALSTLRQKIRKYNRDFESHITNYKQNPEQSADEDAEKNEEDSEGSSDEDEDEDGVSAATFLKKKSEAPSGESRKFLKKLEDEDEDSEDSEDDEDWDTGSTSSDSDSEEEEGKQTVLASKFLKKVPATEEDKKAAEKKREDKAKKKHDRKSKRLDEEEEDNEGGEWERVRGGVPLVKERNQEQEKVERRRQVPFHLHINLELLECVYLVSAMLLEIPYMAAHESDARRRMISKQFHHQLRVGERQPLLGPPESMREHVVAASKAMKMGDWKTCHSFIINEKMNGKVWDLFPEADKVRTMLVRKIQEESLRTYLFTYSSVYDSISMETLSDMFELDLPTVHSIISKMIINEELMASLDQPTQTVVMHRTEPTAQQNLALQLAEKLGSLVENNERVFDHKQGTYGGYFRDQKDGYRKNEGYMRRGGYRQQQSQTAY</sequence>
<dbReference type="InterPro" id="IPR036388">
    <property type="entry name" value="WH-like_DNA-bd_sf"/>
</dbReference>
<dbReference type="Pfam" id="PF05470">
    <property type="entry name" value="eIF-3c_N"/>
    <property type="match status" value="2"/>
</dbReference>
<dbReference type="PANTHER" id="PTHR13937:SF0">
    <property type="entry name" value="EUKARYOTIC TRANSLATION INITIATION FACTOR 3 SUBUNIT C-RELATED"/>
    <property type="match status" value="1"/>
</dbReference>
<proteinExistence type="predicted"/>
<dbReference type="InterPro" id="IPR000717">
    <property type="entry name" value="PCI_dom"/>
</dbReference>
<dbReference type="EMBL" id="JACASE010000008">
    <property type="protein sequence ID" value="KAF6441095.1"/>
    <property type="molecule type" value="Genomic_DNA"/>
</dbReference>
<feature type="domain" description="PCI" evidence="7">
    <location>
        <begin position="329"/>
        <end position="505"/>
    </location>
</feature>